<sequence>MDAEWTASALFSPSKARVQQAQAKDWAAVEAWISKKYGSRIPPFERNEDTLQALLALANLNENADEQRSQVERIEKAALASLTRKQGGLHEEALQMLQAELSHEAHLDTLAETVVALDCPSTNTQDVARHIILLNTTEFQLRQQLSQAEQQLANLKLESQRMHNLAKDLANPDFEAPTDVVDNTTEWVKTTKTLKAKVAEYDERLSASRPSSSSNALEHVDRKKLELEKQQQRLRDLEMELKAFQELPTDARLARAKLEEARRHLRQLTTRRNELFENLADSR</sequence>
<evidence type="ECO:0000256" key="7">
    <source>
        <dbReference type="ARBA" id="ARBA00023054"/>
    </source>
</evidence>
<dbReference type="GeneID" id="27906367"/>
<keyword evidence="8" id="KW-0206">Cytoskeleton</keyword>
<keyword evidence="4" id="KW-0132">Cell division</keyword>
<dbReference type="GO" id="GO:0005819">
    <property type="term" value="C:spindle"/>
    <property type="evidence" value="ECO:0007669"/>
    <property type="project" value="UniProtKB-SubCell"/>
</dbReference>
<accession>M3CAP7</accession>
<comment type="subcellular location">
    <subcellularLocation>
        <location evidence="1">Cytoplasm</location>
        <location evidence="1">Cytoskeleton</location>
        <location evidence="1">Spindle</location>
    </subcellularLocation>
</comment>
<reference evidence="11" key="2">
    <citation type="submission" date="2012-07" db="EMBL/GenBank/DDBJ databases">
        <title>Genome evolution in poplar pathogens from wild and recently domesticated pathosystems.</title>
        <authorList>
            <consortium name="DOE Joint Genome Institute"/>
            <person name="Dhillon B."/>
            <person name="Feau N."/>
            <person name="Sakalidis M.L."/>
            <person name="Gill N."/>
            <person name="Aerts A."/>
            <person name="Ohm R."/>
            <person name="LaButti K."/>
            <person name="Pangilinan J."/>
            <person name="Lindquist E."/>
            <person name="Copeland A."/>
            <person name="Beauseigle S."/>
            <person name="Grigoriev I.V."/>
            <person name="Goodwin S.B."/>
            <person name="Tanguay P."/>
            <person name="Hamelin R.C."/>
        </authorList>
    </citation>
    <scope>NUCLEOTIDE SEQUENCE</scope>
    <source>
        <strain evidence="11">SO2202</strain>
    </source>
</reference>
<evidence type="ECO:0000256" key="3">
    <source>
        <dbReference type="ARBA" id="ARBA00022490"/>
    </source>
</evidence>
<evidence type="ECO:0000256" key="8">
    <source>
        <dbReference type="ARBA" id="ARBA00023212"/>
    </source>
</evidence>
<evidence type="ECO:0000256" key="6">
    <source>
        <dbReference type="ARBA" id="ARBA00022776"/>
    </source>
</evidence>
<dbReference type="HOGENOM" id="CLU_068908_0_0_1"/>
<gene>
    <name evidence="11" type="ORF">SEPMUDRAFT_52504</name>
</gene>
<dbReference type="GO" id="GO:0070652">
    <property type="term" value="C:HAUS complex"/>
    <property type="evidence" value="ECO:0007669"/>
    <property type="project" value="InterPro"/>
</dbReference>
<keyword evidence="7 10" id="KW-0175">Coiled coil</keyword>
<feature type="coiled-coil region" evidence="10">
    <location>
        <begin position="138"/>
        <end position="165"/>
    </location>
</feature>
<evidence type="ECO:0008006" key="13">
    <source>
        <dbReference type="Google" id="ProtNLM"/>
    </source>
</evidence>
<keyword evidence="3" id="KW-0963">Cytoplasm</keyword>
<organism evidence="11 12">
    <name type="scientific">Sphaerulina musiva (strain SO2202)</name>
    <name type="common">Poplar stem canker fungus</name>
    <name type="synonym">Septoria musiva</name>
    <dbReference type="NCBI Taxonomy" id="692275"/>
    <lineage>
        <taxon>Eukaryota</taxon>
        <taxon>Fungi</taxon>
        <taxon>Dikarya</taxon>
        <taxon>Ascomycota</taxon>
        <taxon>Pezizomycotina</taxon>
        <taxon>Dothideomycetes</taxon>
        <taxon>Dothideomycetidae</taxon>
        <taxon>Mycosphaerellales</taxon>
        <taxon>Mycosphaerellaceae</taxon>
        <taxon>Sphaerulina</taxon>
    </lineage>
</organism>
<dbReference type="OrthoDB" id="5372507at2759"/>
<dbReference type="Pfam" id="PF25762">
    <property type="entry name" value="HAUS1"/>
    <property type="match status" value="1"/>
</dbReference>
<dbReference type="Proteomes" id="UP000016931">
    <property type="component" value="Unassembled WGS sequence"/>
</dbReference>
<comment type="similarity">
    <text evidence="2">Belongs to the HAUS1 family.</text>
</comment>
<keyword evidence="5" id="KW-0493">Microtubule</keyword>
<dbReference type="GO" id="GO:0051301">
    <property type="term" value="P:cell division"/>
    <property type="evidence" value="ECO:0007669"/>
    <property type="project" value="UniProtKB-KW"/>
</dbReference>
<dbReference type="eggNOG" id="ENOG502S1U0">
    <property type="taxonomic scope" value="Eukaryota"/>
</dbReference>
<keyword evidence="9" id="KW-0131">Cell cycle</keyword>
<evidence type="ECO:0000256" key="2">
    <source>
        <dbReference type="ARBA" id="ARBA00005479"/>
    </source>
</evidence>
<dbReference type="OMA" id="QAKDWAY"/>
<name>M3CAP7_SPHMS</name>
<evidence type="ECO:0000313" key="11">
    <source>
        <dbReference type="EMBL" id="EMF08900.1"/>
    </source>
</evidence>
<evidence type="ECO:0000256" key="5">
    <source>
        <dbReference type="ARBA" id="ARBA00022701"/>
    </source>
</evidence>
<dbReference type="PANTHER" id="PTHR31570">
    <property type="entry name" value="HAUS AUGMIN-LIKE COMPLEX SUBUNIT 1"/>
    <property type="match status" value="1"/>
</dbReference>
<dbReference type="InterPro" id="IPR026243">
    <property type="entry name" value="HAUS1"/>
</dbReference>
<keyword evidence="6" id="KW-0498">Mitosis</keyword>
<reference evidence="11" key="1">
    <citation type="journal article" date="2012" name="PLoS Pathog.">
        <title>Diverse lifestyles and strategies of plant pathogenesis encoded in the genomes of eighteen Dothideomycetes fungi.</title>
        <authorList>
            <person name="Ohm R.A."/>
            <person name="Feau N."/>
            <person name="Henrissat B."/>
            <person name="Schoch C.L."/>
            <person name="Horwitz B.A."/>
            <person name="Barry K.W."/>
            <person name="Condon B.J."/>
            <person name="Copeland A.C."/>
            <person name="Dhillon B."/>
            <person name="Glaser F."/>
            <person name="Hesse C.N."/>
            <person name="Kosti I."/>
            <person name="LaButti K."/>
            <person name="Lindquist E.A."/>
            <person name="Lucas S."/>
            <person name="Salamov A.A."/>
            <person name="Bradshaw R.E."/>
            <person name="Ciuffetti L."/>
            <person name="Hamelin R.C."/>
            <person name="Kema G.H.J."/>
            <person name="Lawrence C."/>
            <person name="Scott J.A."/>
            <person name="Spatafora J.W."/>
            <person name="Turgeon B.G."/>
            <person name="de Wit P.J.G.M."/>
            <person name="Zhong S."/>
            <person name="Goodwin S.B."/>
            <person name="Grigoriev I.V."/>
        </authorList>
    </citation>
    <scope>NUCLEOTIDE SEQUENCE [LARGE SCALE GENOMIC DNA]</scope>
    <source>
        <strain evidence="11">SO2202</strain>
    </source>
</reference>
<dbReference type="AlphaFoldDB" id="M3CAP7"/>
<protein>
    <recommendedName>
        <fullName evidence="13">HAUS augmin-like complex subunit 1</fullName>
    </recommendedName>
</protein>
<keyword evidence="12" id="KW-1185">Reference proteome</keyword>
<dbReference type="GO" id="GO:0005874">
    <property type="term" value="C:microtubule"/>
    <property type="evidence" value="ECO:0007669"/>
    <property type="project" value="UniProtKB-KW"/>
</dbReference>
<dbReference type="GO" id="GO:0051225">
    <property type="term" value="P:spindle assembly"/>
    <property type="evidence" value="ECO:0007669"/>
    <property type="project" value="InterPro"/>
</dbReference>
<feature type="coiled-coil region" evidence="10">
    <location>
        <begin position="217"/>
        <end position="278"/>
    </location>
</feature>
<dbReference type="GO" id="GO:0005829">
    <property type="term" value="C:cytosol"/>
    <property type="evidence" value="ECO:0007669"/>
    <property type="project" value="TreeGrafter"/>
</dbReference>
<proteinExistence type="inferred from homology"/>
<dbReference type="RefSeq" id="XP_016757021.1">
    <property type="nucleotide sequence ID" value="XM_016909230.1"/>
</dbReference>
<dbReference type="PANTHER" id="PTHR31570:SF1">
    <property type="entry name" value="HAUS AUGMIN-LIKE COMPLEX SUBUNIT 1"/>
    <property type="match status" value="1"/>
</dbReference>
<evidence type="ECO:0000313" key="12">
    <source>
        <dbReference type="Proteomes" id="UP000016931"/>
    </source>
</evidence>
<evidence type="ECO:0000256" key="4">
    <source>
        <dbReference type="ARBA" id="ARBA00022618"/>
    </source>
</evidence>
<evidence type="ECO:0000256" key="1">
    <source>
        <dbReference type="ARBA" id="ARBA00004186"/>
    </source>
</evidence>
<evidence type="ECO:0000256" key="9">
    <source>
        <dbReference type="ARBA" id="ARBA00023306"/>
    </source>
</evidence>
<evidence type="ECO:0000256" key="10">
    <source>
        <dbReference type="SAM" id="Coils"/>
    </source>
</evidence>
<dbReference type="EMBL" id="KB456270">
    <property type="protein sequence ID" value="EMF08900.1"/>
    <property type="molecule type" value="Genomic_DNA"/>
</dbReference>